<dbReference type="PANTHER" id="PTHR17972:SF0">
    <property type="entry name" value="NUCLEOLAR PROTEIN 6"/>
    <property type="match status" value="1"/>
</dbReference>
<comment type="similarity">
    <text evidence="1">Belongs to the NRAP family.</text>
</comment>
<evidence type="ECO:0000313" key="3">
    <source>
        <dbReference type="EMBL" id="CAG9116652.1"/>
    </source>
</evidence>
<protein>
    <recommendedName>
        <fullName evidence="1">Nucleolar protein 6</fullName>
    </recommendedName>
</protein>
<dbReference type="GO" id="GO:0006364">
    <property type="term" value="P:rRNA processing"/>
    <property type="evidence" value="ECO:0007669"/>
    <property type="project" value="TreeGrafter"/>
</dbReference>
<keyword evidence="1" id="KW-0539">Nucleus</keyword>
<dbReference type="GO" id="GO:0032545">
    <property type="term" value="C:CURI complex"/>
    <property type="evidence" value="ECO:0007669"/>
    <property type="project" value="TreeGrafter"/>
</dbReference>
<proteinExistence type="inferred from homology"/>
<reference evidence="3" key="1">
    <citation type="submission" date="2020-11" db="EMBL/GenBank/DDBJ databases">
        <authorList>
            <person name="Whiteford S."/>
        </authorList>
    </citation>
    <scope>NUCLEOTIDE SEQUENCE</scope>
</reference>
<dbReference type="GO" id="GO:0003723">
    <property type="term" value="F:RNA binding"/>
    <property type="evidence" value="ECO:0007669"/>
    <property type="project" value="UniProtKB-KW"/>
</dbReference>
<organism evidence="3 4">
    <name type="scientific">Plutella xylostella</name>
    <name type="common">Diamondback moth</name>
    <name type="synonym">Plutella maculipennis</name>
    <dbReference type="NCBI Taxonomy" id="51655"/>
    <lineage>
        <taxon>Eukaryota</taxon>
        <taxon>Metazoa</taxon>
        <taxon>Ecdysozoa</taxon>
        <taxon>Arthropoda</taxon>
        <taxon>Hexapoda</taxon>
        <taxon>Insecta</taxon>
        <taxon>Pterygota</taxon>
        <taxon>Neoptera</taxon>
        <taxon>Endopterygota</taxon>
        <taxon>Lepidoptera</taxon>
        <taxon>Glossata</taxon>
        <taxon>Ditrysia</taxon>
        <taxon>Yponomeutoidea</taxon>
        <taxon>Plutellidae</taxon>
        <taxon>Plutella</taxon>
    </lineage>
</organism>
<accession>A0A8S4EL84</accession>
<keyword evidence="1" id="KW-0694">RNA-binding</keyword>
<dbReference type="Gene3D" id="3.30.70.3030">
    <property type="match status" value="1"/>
</dbReference>
<comment type="caution">
    <text evidence="3">The sequence shown here is derived from an EMBL/GenBank/DDBJ whole genome shotgun (WGS) entry which is preliminary data.</text>
</comment>
<dbReference type="AlphaFoldDB" id="A0A8S4EL84"/>
<dbReference type="InterPro" id="IPR005554">
    <property type="entry name" value="NOL6/Upt22"/>
</dbReference>
<dbReference type="InterPro" id="IPR035371">
    <property type="entry name" value="Nrap_D6"/>
</dbReference>
<dbReference type="EMBL" id="CAJHNJ030000019">
    <property type="protein sequence ID" value="CAG9116652.1"/>
    <property type="molecule type" value="Genomic_DNA"/>
</dbReference>
<dbReference type="GO" id="GO:0032040">
    <property type="term" value="C:small-subunit processome"/>
    <property type="evidence" value="ECO:0007669"/>
    <property type="project" value="TreeGrafter"/>
</dbReference>
<name>A0A8S4EL84_PLUXY</name>
<keyword evidence="4" id="KW-1185">Reference proteome</keyword>
<feature type="domain" description="Nrap protein" evidence="2">
    <location>
        <begin position="56"/>
        <end position="143"/>
    </location>
</feature>
<evidence type="ECO:0000259" key="2">
    <source>
        <dbReference type="Pfam" id="PF17407"/>
    </source>
</evidence>
<gene>
    <name evidence="3" type="ORF">PLXY2_LOCUS6076</name>
</gene>
<comment type="subcellular location">
    <subcellularLocation>
        <location evidence="1">Nucleus</location>
        <location evidence="1">Nucleolus</location>
    </subcellularLocation>
</comment>
<evidence type="ECO:0000256" key="1">
    <source>
        <dbReference type="RuleBase" id="RU364032"/>
    </source>
</evidence>
<dbReference type="Pfam" id="PF17407">
    <property type="entry name" value="Nrap_D6"/>
    <property type="match status" value="1"/>
</dbReference>
<sequence>MVQKHPVFATTILISSNEGCLLIRLPPSLVPCARSAWSSREGARARSRGGGRHAGGGVHPARRYLQELRSAYSDFALFFHDTYGGDVIAVLWRPDIDEPKEFQVSTANALKPVTEGSQVQYRVNKQALAADFALLGQGLVKEVIVT</sequence>
<dbReference type="GO" id="GO:0034456">
    <property type="term" value="C:UTP-C complex"/>
    <property type="evidence" value="ECO:0007669"/>
    <property type="project" value="TreeGrafter"/>
</dbReference>
<dbReference type="Proteomes" id="UP000653454">
    <property type="component" value="Unassembled WGS sequence"/>
</dbReference>
<dbReference type="PANTHER" id="PTHR17972">
    <property type="entry name" value="NUCLEOLAR RNA-ASSOCIATED PROTEIN"/>
    <property type="match status" value="1"/>
</dbReference>
<evidence type="ECO:0000313" key="4">
    <source>
        <dbReference type="Proteomes" id="UP000653454"/>
    </source>
</evidence>
<dbReference type="GO" id="GO:0006409">
    <property type="term" value="P:tRNA export from nucleus"/>
    <property type="evidence" value="ECO:0007669"/>
    <property type="project" value="TreeGrafter"/>
</dbReference>